<keyword evidence="3" id="KW-1185">Reference proteome</keyword>
<keyword evidence="1" id="KW-0812">Transmembrane</keyword>
<comment type="caution">
    <text evidence="2">The sequence shown here is derived from an EMBL/GenBank/DDBJ whole genome shotgun (WGS) entry which is preliminary data.</text>
</comment>
<reference evidence="2 3" key="1">
    <citation type="submission" date="2020-03" db="EMBL/GenBank/DDBJ databases">
        <title>Genomic Encyclopedia of Type Strains, Phase IV (KMG-V): Genome sequencing to study the core and pangenomes of soil and plant-associated prokaryotes.</title>
        <authorList>
            <person name="Whitman W."/>
        </authorList>
    </citation>
    <scope>NUCLEOTIDE SEQUENCE [LARGE SCALE GENOMIC DNA]</scope>
    <source>
        <strain evidence="2 3">1B</strain>
    </source>
</reference>
<evidence type="ECO:0008006" key="4">
    <source>
        <dbReference type="Google" id="ProtNLM"/>
    </source>
</evidence>
<dbReference type="Proteomes" id="UP000717634">
    <property type="component" value="Unassembled WGS sequence"/>
</dbReference>
<feature type="transmembrane region" description="Helical" evidence="1">
    <location>
        <begin position="14"/>
        <end position="35"/>
    </location>
</feature>
<feature type="transmembrane region" description="Helical" evidence="1">
    <location>
        <begin position="67"/>
        <end position="86"/>
    </location>
</feature>
<gene>
    <name evidence="2" type="ORF">HBN54_001163</name>
</gene>
<evidence type="ECO:0000313" key="2">
    <source>
        <dbReference type="EMBL" id="NKI88576.1"/>
    </source>
</evidence>
<accession>A0ABX1HEA2</accession>
<proteinExistence type="predicted"/>
<protein>
    <recommendedName>
        <fullName evidence="4">Conjugal transfer protein TraG</fullName>
    </recommendedName>
</protein>
<keyword evidence="1" id="KW-1133">Transmembrane helix</keyword>
<sequence length="102" mass="11659">MKRALQLYNRLPEIVRFVLYMILLLFSWGLCSKYLSPAFDVLATKIWKSGDELLVKLFPAIGHDAKIVVAVATLFVIPVLFGTWIISHNNKVKARKQNQESL</sequence>
<evidence type="ECO:0000313" key="3">
    <source>
        <dbReference type="Proteomes" id="UP000717634"/>
    </source>
</evidence>
<keyword evidence="1" id="KW-0472">Membrane</keyword>
<dbReference type="RefSeq" id="WP_168672188.1">
    <property type="nucleotide sequence ID" value="NZ_JAAVTK010000002.1"/>
</dbReference>
<name>A0ABX1HEA2_9BACT</name>
<organism evidence="2 3">
    <name type="scientific">Hymenobacter artigasi</name>
    <dbReference type="NCBI Taxonomy" id="2719616"/>
    <lineage>
        <taxon>Bacteria</taxon>
        <taxon>Pseudomonadati</taxon>
        <taxon>Bacteroidota</taxon>
        <taxon>Cytophagia</taxon>
        <taxon>Cytophagales</taxon>
        <taxon>Hymenobacteraceae</taxon>
        <taxon>Hymenobacter</taxon>
    </lineage>
</organism>
<evidence type="ECO:0000256" key="1">
    <source>
        <dbReference type="SAM" id="Phobius"/>
    </source>
</evidence>
<dbReference type="EMBL" id="JAAVTK010000002">
    <property type="protein sequence ID" value="NKI88576.1"/>
    <property type="molecule type" value="Genomic_DNA"/>
</dbReference>